<protein>
    <submittedName>
        <fullName evidence="1">Uncharacterized protein</fullName>
    </submittedName>
</protein>
<name>E5B3N1_ERWAM</name>
<accession>E5B3N1</accession>
<gene>
    <name evidence="1" type="ORF">EAIL5_1264</name>
</gene>
<sequence>MQTATPFVYPRVSLTPLTPIAGFEVGLTFILVEN</sequence>
<organism evidence="1">
    <name type="scientific">Erwinia amylovora ATCC BAA-2158</name>
    <dbReference type="NCBI Taxonomy" id="889211"/>
    <lineage>
        <taxon>Bacteria</taxon>
        <taxon>Pseudomonadati</taxon>
        <taxon>Pseudomonadota</taxon>
        <taxon>Gammaproteobacteria</taxon>
        <taxon>Enterobacterales</taxon>
        <taxon>Erwiniaceae</taxon>
        <taxon>Erwinia</taxon>
    </lineage>
</organism>
<dbReference type="AlphaFoldDB" id="E5B3N1"/>
<dbReference type="EMBL" id="FR719190">
    <property type="protein sequence ID" value="CBX80084.1"/>
    <property type="molecule type" value="Genomic_DNA"/>
</dbReference>
<proteinExistence type="predicted"/>
<reference evidence="1" key="1">
    <citation type="journal article" date="2011" name="J. Bacteriol.">
        <title>Genome Sequence of an Erwinia amylovora Strain with Pathogenicity Restricted to Rubus Plants.</title>
        <authorList>
            <person name="Powney R."/>
            <person name="Smits T.H."/>
            <person name="Sawbridge T."/>
            <person name="Frey B."/>
            <person name="Blom J."/>
            <person name="Frey J.E."/>
            <person name="Plummer K.M."/>
            <person name="Beer S.V."/>
            <person name="Luck J."/>
            <person name="Duffy B."/>
            <person name="Rodoni B."/>
        </authorList>
    </citation>
    <scope>NUCLEOTIDE SEQUENCE</scope>
    <source>
        <strain evidence="1">ATCC BAA-2158</strain>
    </source>
</reference>
<evidence type="ECO:0000313" key="1">
    <source>
        <dbReference type="EMBL" id="CBX80084.1"/>
    </source>
</evidence>